<evidence type="ECO:0000313" key="12">
    <source>
        <dbReference type="EMBL" id="MBM7555450.1"/>
    </source>
</evidence>
<reference evidence="12" key="1">
    <citation type="submission" date="2021-01" db="EMBL/GenBank/DDBJ databases">
        <title>Genomic Encyclopedia of Type Strains, Phase IV (KMG-IV): sequencing the most valuable type-strain genomes for metagenomic binning, comparative biology and taxonomic classification.</title>
        <authorList>
            <person name="Goeker M."/>
        </authorList>
    </citation>
    <scope>NUCLEOTIDE SEQUENCE</scope>
    <source>
        <strain evidence="12">DSM 23230</strain>
    </source>
</reference>
<dbReference type="InterPro" id="IPR038371">
    <property type="entry name" value="Cu_polyphenol_OxRdtase_sf"/>
</dbReference>
<organism evidence="12 13">
    <name type="scientific">Halanaerobacter jeridensis</name>
    <dbReference type="NCBI Taxonomy" id="706427"/>
    <lineage>
        <taxon>Bacteria</taxon>
        <taxon>Bacillati</taxon>
        <taxon>Bacillota</taxon>
        <taxon>Clostridia</taxon>
        <taxon>Halanaerobiales</taxon>
        <taxon>Halobacteroidaceae</taxon>
        <taxon>Halanaerobacter</taxon>
    </lineage>
</organism>
<accession>A0A938XUF4</accession>
<evidence type="ECO:0000256" key="5">
    <source>
        <dbReference type="ARBA" id="ARBA00022723"/>
    </source>
</evidence>
<dbReference type="InterPro" id="IPR003730">
    <property type="entry name" value="Cu_polyphenol_OxRdtase"/>
</dbReference>
<dbReference type="CDD" id="cd16833">
    <property type="entry name" value="YfiH"/>
    <property type="match status" value="1"/>
</dbReference>
<dbReference type="SUPFAM" id="SSF64438">
    <property type="entry name" value="CNF1/YfiH-like putative cysteine hydrolases"/>
    <property type="match status" value="1"/>
</dbReference>
<sequence length="236" mass="26190">MSSDQYSSLNLGLHVADNSNNVIKNRKLVVNLFGNDLEDLVAGEQVHGSNIKVVTEKNCGQGAREYKTSLSQTDALITTEKGVLLSSYYADCTPLFFLAPDIPAVGLAHAGWKGTVNKIGQKTVLKMKEKFDINISELLVGIGPHIGLCCYQVGENVIDKLAESFTKWRSLLQKQEGDKWKLDLTKANLMQLQEIGVKNKNIISSDLCTSCEEDLFYSYRRDNGRTGRMASLIKIR</sequence>
<protein>
    <recommendedName>
        <fullName evidence="11">Purine nucleoside phosphorylase</fullName>
    </recommendedName>
</protein>
<keyword evidence="7" id="KW-0862">Zinc</keyword>
<evidence type="ECO:0000256" key="8">
    <source>
        <dbReference type="ARBA" id="ARBA00047989"/>
    </source>
</evidence>
<comment type="similarity">
    <text evidence="3 11">Belongs to the purine nucleoside phosphorylase YfiH/LACC1 family.</text>
</comment>
<dbReference type="PANTHER" id="PTHR30616">
    <property type="entry name" value="UNCHARACTERIZED PROTEIN YFIH"/>
    <property type="match status" value="1"/>
</dbReference>
<evidence type="ECO:0000256" key="11">
    <source>
        <dbReference type="RuleBase" id="RU361274"/>
    </source>
</evidence>
<comment type="function">
    <text evidence="2">Purine nucleoside enzyme that catalyzes the phosphorolysis of adenosine and inosine nucleosides, yielding D-ribose 1-phosphate and the respective free bases, adenine and hypoxanthine. Also catalyzes the phosphorolysis of S-methyl-5'-thioadenosine into adenine and S-methyl-5-thio-alpha-D-ribose 1-phosphate. Also has adenosine deaminase activity.</text>
</comment>
<dbReference type="EMBL" id="JAFBDQ010000001">
    <property type="protein sequence ID" value="MBM7555450.1"/>
    <property type="molecule type" value="Genomic_DNA"/>
</dbReference>
<gene>
    <name evidence="12" type="ORF">JOC47_000274</name>
</gene>
<evidence type="ECO:0000256" key="10">
    <source>
        <dbReference type="ARBA" id="ARBA00049893"/>
    </source>
</evidence>
<evidence type="ECO:0000256" key="7">
    <source>
        <dbReference type="ARBA" id="ARBA00022833"/>
    </source>
</evidence>
<proteinExistence type="inferred from homology"/>
<keyword evidence="13" id="KW-1185">Reference proteome</keyword>
<comment type="catalytic activity">
    <reaction evidence="9">
        <text>adenosine + phosphate = alpha-D-ribose 1-phosphate + adenine</text>
        <dbReference type="Rhea" id="RHEA:27642"/>
        <dbReference type="ChEBI" id="CHEBI:16335"/>
        <dbReference type="ChEBI" id="CHEBI:16708"/>
        <dbReference type="ChEBI" id="CHEBI:43474"/>
        <dbReference type="ChEBI" id="CHEBI:57720"/>
        <dbReference type="EC" id="2.4.2.1"/>
    </reaction>
    <physiologicalReaction direction="left-to-right" evidence="9">
        <dbReference type="Rhea" id="RHEA:27643"/>
    </physiologicalReaction>
</comment>
<comment type="caution">
    <text evidence="12">The sequence shown here is derived from an EMBL/GenBank/DDBJ whole genome shotgun (WGS) entry which is preliminary data.</text>
</comment>
<comment type="catalytic activity">
    <reaction evidence="10">
        <text>S-methyl-5'-thioadenosine + phosphate = 5-(methylsulfanyl)-alpha-D-ribose 1-phosphate + adenine</text>
        <dbReference type="Rhea" id="RHEA:11852"/>
        <dbReference type="ChEBI" id="CHEBI:16708"/>
        <dbReference type="ChEBI" id="CHEBI:17509"/>
        <dbReference type="ChEBI" id="CHEBI:43474"/>
        <dbReference type="ChEBI" id="CHEBI:58533"/>
        <dbReference type="EC" id="2.4.2.28"/>
    </reaction>
    <physiologicalReaction direction="left-to-right" evidence="10">
        <dbReference type="Rhea" id="RHEA:11853"/>
    </physiologicalReaction>
</comment>
<keyword evidence="5" id="KW-0479">Metal-binding</keyword>
<keyword evidence="4" id="KW-0808">Transferase</keyword>
<dbReference type="GO" id="GO:0017061">
    <property type="term" value="F:S-methyl-5-thioadenosine phosphorylase activity"/>
    <property type="evidence" value="ECO:0007669"/>
    <property type="project" value="UniProtKB-EC"/>
</dbReference>
<comment type="catalytic activity">
    <reaction evidence="1">
        <text>inosine + phosphate = alpha-D-ribose 1-phosphate + hypoxanthine</text>
        <dbReference type="Rhea" id="RHEA:27646"/>
        <dbReference type="ChEBI" id="CHEBI:17368"/>
        <dbReference type="ChEBI" id="CHEBI:17596"/>
        <dbReference type="ChEBI" id="CHEBI:43474"/>
        <dbReference type="ChEBI" id="CHEBI:57720"/>
        <dbReference type="EC" id="2.4.2.1"/>
    </reaction>
    <physiologicalReaction direction="left-to-right" evidence="1">
        <dbReference type="Rhea" id="RHEA:27647"/>
    </physiologicalReaction>
</comment>
<evidence type="ECO:0000256" key="3">
    <source>
        <dbReference type="ARBA" id="ARBA00007353"/>
    </source>
</evidence>
<dbReference type="PANTHER" id="PTHR30616:SF2">
    <property type="entry name" value="PURINE NUCLEOSIDE PHOSPHORYLASE LACC1"/>
    <property type="match status" value="1"/>
</dbReference>
<evidence type="ECO:0000256" key="6">
    <source>
        <dbReference type="ARBA" id="ARBA00022801"/>
    </source>
</evidence>
<evidence type="ECO:0000256" key="2">
    <source>
        <dbReference type="ARBA" id="ARBA00003215"/>
    </source>
</evidence>
<name>A0A938XUF4_9FIRM</name>
<dbReference type="Pfam" id="PF02578">
    <property type="entry name" value="Cu-oxidase_4"/>
    <property type="match status" value="1"/>
</dbReference>
<evidence type="ECO:0000256" key="4">
    <source>
        <dbReference type="ARBA" id="ARBA00022679"/>
    </source>
</evidence>
<dbReference type="Proteomes" id="UP000774000">
    <property type="component" value="Unassembled WGS sequence"/>
</dbReference>
<dbReference type="GO" id="GO:0005507">
    <property type="term" value="F:copper ion binding"/>
    <property type="evidence" value="ECO:0007669"/>
    <property type="project" value="TreeGrafter"/>
</dbReference>
<comment type="catalytic activity">
    <reaction evidence="8">
        <text>adenosine + H2O + H(+) = inosine + NH4(+)</text>
        <dbReference type="Rhea" id="RHEA:24408"/>
        <dbReference type="ChEBI" id="CHEBI:15377"/>
        <dbReference type="ChEBI" id="CHEBI:15378"/>
        <dbReference type="ChEBI" id="CHEBI:16335"/>
        <dbReference type="ChEBI" id="CHEBI:17596"/>
        <dbReference type="ChEBI" id="CHEBI:28938"/>
        <dbReference type="EC" id="3.5.4.4"/>
    </reaction>
    <physiologicalReaction direction="left-to-right" evidence="8">
        <dbReference type="Rhea" id="RHEA:24409"/>
    </physiologicalReaction>
</comment>
<dbReference type="Gene3D" id="3.60.140.10">
    <property type="entry name" value="CNF1/YfiH-like putative cysteine hydrolases"/>
    <property type="match status" value="1"/>
</dbReference>
<keyword evidence="6" id="KW-0378">Hydrolase</keyword>
<dbReference type="AlphaFoldDB" id="A0A938XUF4"/>
<dbReference type="NCBIfam" id="TIGR00726">
    <property type="entry name" value="peptidoglycan editing factor PgeF"/>
    <property type="match status" value="1"/>
</dbReference>
<evidence type="ECO:0000256" key="9">
    <source>
        <dbReference type="ARBA" id="ARBA00048968"/>
    </source>
</evidence>
<dbReference type="GO" id="GO:0016787">
    <property type="term" value="F:hydrolase activity"/>
    <property type="evidence" value="ECO:0007669"/>
    <property type="project" value="UniProtKB-KW"/>
</dbReference>
<evidence type="ECO:0000313" key="13">
    <source>
        <dbReference type="Proteomes" id="UP000774000"/>
    </source>
</evidence>
<dbReference type="InterPro" id="IPR011324">
    <property type="entry name" value="Cytotoxic_necrot_fac-like_cat"/>
</dbReference>
<evidence type="ECO:0000256" key="1">
    <source>
        <dbReference type="ARBA" id="ARBA00000553"/>
    </source>
</evidence>